<reference evidence="3" key="1">
    <citation type="submission" date="2016-10" db="EMBL/GenBank/DDBJ databases">
        <authorList>
            <person name="Varghese N."/>
        </authorList>
    </citation>
    <scope>NUCLEOTIDE SEQUENCE [LARGE SCALE GENOMIC DNA]</scope>
    <source>
        <strain evidence="3">CGMCC 1.12284</strain>
    </source>
</reference>
<protein>
    <submittedName>
        <fullName evidence="2">Uncharacterized protein</fullName>
    </submittedName>
</protein>
<evidence type="ECO:0000313" key="3">
    <source>
        <dbReference type="Proteomes" id="UP000183275"/>
    </source>
</evidence>
<organism evidence="2 3">
    <name type="scientific">Natrinema salifodinae</name>
    <dbReference type="NCBI Taxonomy" id="1202768"/>
    <lineage>
        <taxon>Archaea</taxon>
        <taxon>Methanobacteriati</taxon>
        <taxon>Methanobacteriota</taxon>
        <taxon>Stenosarchaea group</taxon>
        <taxon>Halobacteria</taxon>
        <taxon>Halobacteriales</taxon>
        <taxon>Natrialbaceae</taxon>
        <taxon>Natrinema</taxon>
    </lineage>
</organism>
<dbReference type="eggNOG" id="arCOG11481">
    <property type="taxonomic scope" value="Archaea"/>
</dbReference>
<dbReference type="EMBL" id="FOIS01000001">
    <property type="protein sequence ID" value="SEV82599.1"/>
    <property type="molecule type" value="Genomic_DNA"/>
</dbReference>
<feature type="compositionally biased region" description="Acidic residues" evidence="1">
    <location>
        <begin position="1"/>
        <end position="18"/>
    </location>
</feature>
<sequence length="82" mass="8892">MSESDSEDAEIDASDEPDATDKTERLRSVYLSVTDGEAEPVVESQREDTDTREISEARTDEVVGPAEHHGLDDAIGDPESAD</sequence>
<name>A0A1I0M2T8_9EURY</name>
<keyword evidence="3" id="KW-1185">Reference proteome</keyword>
<dbReference type="Proteomes" id="UP000183275">
    <property type="component" value="Unassembled WGS sequence"/>
</dbReference>
<evidence type="ECO:0000256" key="1">
    <source>
        <dbReference type="SAM" id="MobiDB-lite"/>
    </source>
</evidence>
<gene>
    <name evidence="2" type="ORF">SAMN05216285_0380</name>
</gene>
<feature type="compositionally biased region" description="Basic and acidic residues" evidence="1">
    <location>
        <begin position="44"/>
        <end position="72"/>
    </location>
</feature>
<feature type="region of interest" description="Disordered" evidence="1">
    <location>
        <begin position="1"/>
        <end position="82"/>
    </location>
</feature>
<dbReference type="AlphaFoldDB" id="A0A1I0M2T8"/>
<dbReference type="OrthoDB" id="170691at2157"/>
<proteinExistence type="predicted"/>
<accession>A0A1I0M2T8</accession>
<evidence type="ECO:0000313" key="2">
    <source>
        <dbReference type="EMBL" id="SEV82599.1"/>
    </source>
</evidence>
<dbReference type="RefSeq" id="WP_049992292.1">
    <property type="nucleotide sequence ID" value="NZ_FOIS01000001.1"/>
</dbReference>